<dbReference type="SMART" id="SM00823">
    <property type="entry name" value="PKS_PP"/>
    <property type="match status" value="3"/>
</dbReference>
<dbReference type="SUPFAM" id="SSF56801">
    <property type="entry name" value="Acetyl-CoA synthetase-like"/>
    <property type="match status" value="3"/>
</dbReference>
<dbReference type="InterPro" id="IPR001242">
    <property type="entry name" value="Condensation_dom"/>
</dbReference>
<dbReference type="Gene3D" id="3.30.559.10">
    <property type="entry name" value="Chloramphenicol acetyltransferase-like domain"/>
    <property type="match status" value="3"/>
</dbReference>
<dbReference type="PANTHER" id="PTHR45527">
    <property type="entry name" value="NONRIBOSOMAL PEPTIDE SYNTHETASE"/>
    <property type="match status" value="1"/>
</dbReference>
<reference evidence="7 8" key="1">
    <citation type="submission" date="2023-07" db="EMBL/GenBank/DDBJ databases">
        <authorList>
            <person name="Girao M."/>
            <person name="Carvalho M.F."/>
        </authorList>
    </citation>
    <scope>NUCLEOTIDE SEQUENCE [LARGE SCALE GENOMIC DNA]</scope>
    <source>
        <strain evidence="7 8">66/93</strain>
    </source>
</reference>
<keyword evidence="2" id="KW-0596">Phosphopantetheine</keyword>
<comment type="cofactor">
    <cofactor evidence="1">
        <name>pantetheine 4'-phosphate</name>
        <dbReference type="ChEBI" id="CHEBI:47942"/>
    </cofactor>
</comment>
<sequence>MLSPQESNRPEPVPVDAVPHASVPEVFAAQAARTPGAPALLGDFPEVSYAELDARSADLARLLRARGLPREGTVLLALERGPHVVTAMLAVLRAGGAYVPVHPDDPAERVLAAAERTGARLVLTDRSLGHRLPERLTGTARVVDLDGTDALVAGQGADTALPVVDARAAAYVMHTSGSTGVPKGVAVTHADVVALALDRRWGGGRDRRVLFHSSHAFDAATYEIWVPLLRGGAVVVAPPERLSTPAFGALARRHGVTSTFVTAALFDLFAAQDPSCFAPLREVITGGEAVPPAAVRAVLEACPDTVVANGYGPTETTTFATHFAVDRARPPHLSVPVGTPLDGMRLRVLDARLRTVPRGRVGELYVGGAGVARGYHGRPALTAERFVADPLGDGERLYRTGDLVREDADGMLEYVGRADSQVKIRGFRIEPGEVEAALLAQEGVAQALVTVREDAPGARTLVGYVVGPVTDTAALRDRLSARLPGYMVPAAVVVLEALPLTANGKVDHRALPAPPARTVDYVRPREGAEHAAAEEFAAALGLERVGARDDFFALGGDSILAARVAWRLGERLGTALDPRALFRHPTPEGIAAAGVTGPREEPIAPVERGRPLPLSAAQRRLWFLHQLDGDSAEYHTGSAFRLRGPLDVSALGRALELLQERHESLRTTYDTVDGEPVQYVGSPRRDLLKVREVAAGDRTALREDALREELHAHLRREVDTPFDLVTGPPTRALLLRLDAEDHVLVLSTHHIACDGWSVDLLHRDLAAFHRAVVRGEDADTGAEIDYADFAVWEQGRWEGPEARRRLEYWARTLEDVPPLAVPTDRPRPARRTTAGAVHRTALDAGLLRGLRALGAERGATLFATLAALTQAVLSAASGSADVALGAASAGRDHPRLADVVGFFVNPVVLRSRLRPGTTAAAFVEQVRAEADAALAHEMPFDRVVDALVTERDPSRGPLFQALMVLQNAHTGGLELEGLRTEELDLPRTAALADLVFEYAERDGVLRLAIEYNTDLYDAGRVEALADALSRLADAVVADPGLDLTALDLRPASERALLETWERGRAQAGPVSVTAAFAAQAARTPGAPALLGDFPEVSYAELDAGSADLARLLRARGVGAEEAVPLLLERGPHVVTAMLAVLRAGGAYVPVHPDDPAERVAWTVEHTGARVVVTDTASRSRLPEGVDAHVLVLDGTDPYPPARAGDPLPVVDARAVAYVMHTSGSTGVPKGVAVTHADVVALARDSRWGGGRDRRVLFHSSHAFDAATYEIWVPLLRGGAVVVAPPGRAGAEEFGALARRHGVTSAFVTAALFNLYAAQDPSCFAPLREVITGGEAANPTSVHRVLDACPDTVVANGYGPTETTTFATHHPAARTREPVRAVPIGTPLDGMRLRVLDSLLRPVPLGAVGELHIGGAGVARGYHGRPALTAERFVADPLGDGERLYRTGDLVRWNNSGELEYVGRADSQVKIRGFRIEPGEVEAALLAQEGVAEAVALVRAAPGGGRRLLSYVVASKQGTGQEEAERWRRALAARLPGYMVPAAVVVLEALPLTANGKLDHRALPEPGNDREHAAPRTDTERLLAEVFASVLAVERVGVHDDFFALGGDSILSIQAVSRARAAGMELTSRDVFSRPSVAALAEVARVRPTGPTGTGPVSGPVTPTPVMGWFDRTHPVAPDHFAMSVLLDLARPLRPRALRTALAALADHHDMLRLRRDGDGPRVAEPGTAAPPLDVVDLTGHPPERAHDLASESIRAAHAGLDLARGPVAAAVLLDSGATGSRLLLTAHHLVVDGVSWRVLLEDLATAYHQALRGEPVDPGPRTTPFPVWADRLARHTAEGGFDAELDAWAAVAATRVELPRDRPGRGNGLVGDQRVVTAGLSEEDTRRLLREAPSAFRTRVNDLLLAALGRVLCDWTGARSVPVDLEGHGREDLFEDVDTSRTVGWFTTVFPVVLTSAPSWADQIRTAKETLRAIPGNGLGYGALRHLGTPRQRARLEREPAPGVSFNYLGRFDTAPGRDSLHTGLRLNPGGEHSPDEERAHLIEVVGRFEGERLVFDWYHATTVHDTATVRRLADRLAAELADLAGFCLDPSQGGATPSDFPLVRLDQAQVDRLVGDGRHVQDVWPLTPMQQGMFFHSVLEPGSGSYLEQVVVDLTGVGDPGSLDRAWREVVAATPVLRARVAWEGLGEPVLLVHRDVPVEVVHRDLRGAGEEERERALADHLAQDASRGVDPARDPLLRVALLRTDDTSVRMVWTFHHIVLDGWSLPLVLEDLLTAHRGHAPAPRPDFREHLRHLAERDAEEAHAFWREALEGVAEPTPLPYDRPPAALRAARSAARVQVSPAPARAEAVHAFARAHGLTVNALVQGAWALLLSAYSGRTDVVFGATTSGRPDDMPGVEAAVGLFINTLPVRVAVDPAVPVVRWLRRLQEDQALSRTRDHVSLARVQAEAGLPGDTPLFDSAVVFENYPVVGAPPGDGPRAEIVTAVEATNYPLALSAYASDGLRLVLGHDPSCFDTATAERLLADLERILVSLTEDPERPLGRVAGADPTRSLALAEGGGKQPPRTTVTALFAERVARHPGATALIGADVAWTYADLDAEAERVADRLRSLGVGAESRVLLLMPRSPRVVAAVLGVLRTGAAYVPLHETVPTARVRALAGALGARVAVADPAMAERCADLEAVVGYAADGALTGAGGTGDGGTGAPAGRGPAHEHTAAYVMFTSGSTGVPKGVVVDHRAVVALSADSRWDHGHDRVLFHSSHAFDAATYEIWVPLLNGGTVVVADGPLSADALRDHTARHGVSAVFLTTALFNLFAQQDPECFAGLRELWTGGEAADPASLARVRRACPDTSLVHVYGPTESTTFATCTVVGEEEARAGHCPIGRPMDATGAHVLDGALRPVPPGAVGELYLSGPGTARGYDGRPGLTAERFVADPFGDGGRLYRTGDLVRWSADGRLVFVGRVDGQVKLNGFRVETGEVEAALLRGPDVAQAVVLVAEAPAGGRRLVAYVTGHEADPEATRERLTRELPAYMVPAAVTVLESLPLNSNGKVDRALLPEPAWARAAAPVHVEPQTPTEEAVAQVWARTLGLERIGRDDNFFEIGGDSVRSLQVVREVENLLAVTVPTRLLFDHQTVRAYAEAVEDVLLEQM</sequence>
<dbReference type="SUPFAM" id="SSF52777">
    <property type="entry name" value="CoA-dependent acyltransferases"/>
    <property type="match status" value="6"/>
</dbReference>
<gene>
    <name evidence="7" type="ORF">Q8A49_21570</name>
</gene>
<dbReference type="PROSITE" id="PS50075">
    <property type="entry name" value="CARRIER"/>
    <property type="match status" value="3"/>
</dbReference>
<comment type="caution">
    <text evidence="7">The sequence shown here is derived from an EMBL/GenBank/DDBJ whole genome shotgun (WGS) entry which is preliminary data.</text>
</comment>
<evidence type="ECO:0000313" key="7">
    <source>
        <dbReference type="EMBL" id="MEE2053096.1"/>
    </source>
</evidence>
<evidence type="ECO:0000256" key="1">
    <source>
        <dbReference type="ARBA" id="ARBA00001957"/>
    </source>
</evidence>
<evidence type="ECO:0000259" key="6">
    <source>
        <dbReference type="PROSITE" id="PS50075"/>
    </source>
</evidence>
<organism evidence="7 8">
    <name type="scientific">Nocardiopsis tropica</name>
    <dbReference type="NCBI Taxonomy" id="109330"/>
    <lineage>
        <taxon>Bacteria</taxon>
        <taxon>Bacillati</taxon>
        <taxon>Actinomycetota</taxon>
        <taxon>Actinomycetes</taxon>
        <taxon>Streptosporangiales</taxon>
        <taxon>Nocardiopsidaceae</taxon>
        <taxon>Nocardiopsis</taxon>
    </lineage>
</organism>
<dbReference type="CDD" id="cd19543">
    <property type="entry name" value="DCL_NRPS"/>
    <property type="match status" value="1"/>
</dbReference>
<keyword evidence="3" id="KW-0597">Phosphoprotein</keyword>
<feature type="domain" description="Carrier" evidence="6">
    <location>
        <begin position="3074"/>
        <end position="3149"/>
    </location>
</feature>
<dbReference type="NCBIfam" id="TIGR01733">
    <property type="entry name" value="AA-adenyl-dom"/>
    <property type="match status" value="3"/>
</dbReference>
<dbReference type="Pfam" id="PF00550">
    <property type="entry name" value="PP-binding"/>
    <property type="match status" value="3"/>
</dbReference>
<evidence type="ECO:0000256" key="3">
    <source>
        <dbReference type="ARBA" id="ARBA00022553"/>
    </source>
</evidence>
<dbReference type="InterPro" id="IPR036736">
    <property type="entry name" value="ACP-like_sf"/>
</dbReference>
<keyword evidence="5" id="KW-0045">Antibiotic biosynthesis</keyword>
<keyword evidence="4" id="KW-0677">Repeat</keyword>
<dbReference type="InterPro" id="IPR020806">
    <property type="entry name" value="PKS_PP-bd"/>
</dbReference>
<dbReference type="Gene3D" id="3.30.300.30">
    <property type="match status" value="3"/>
</dbReference>
<dbReference type="CDD" id="cd19531">
    <property type="entry name" value="LCL_NRPS-like"/>
    <property type="match status" value="1"/>
</dbReference>
<proteinExistence type="predicted"/>
<dbReference type="RefSeq" id="WP_330160065.1">
    <property type="nucleotide sequence ID" value="NZ_BAAAJA010000008.1"/>
</dbReference>
<feature type="domain" description="Carrier" evidence="6">
    <location>
        <begin position="1573"/>
        <end position="1647"/>
    </location>
</feature>
<dbReference type="InterPro" id="IPR010060">
    <property type="entry name" value="NRPS_synth"/>
</dbReference>
<dbReference type="Pfam" id="PF00501">
    <property type="entry name" value="AMP-binding"/>
    <property type="match status" value="3"/>
</dbReference>
<evidence type="ECO:0000256" key="2">
    <source>
        <dbReference type="ARBA" id="ARBA00022450"/>
    </source>
</evidence>
<dbReference type="SUPFAM" id="SSF47336">
    <property type="entry name" value="ACP-like"/>
    <property type="match status" value="3"/>
</dbReference>
<name>A0ABU7KUY4_9ACTN</name>
<dbReference type="InterPro" id="IPR000873">
    <property type="entry name" value="AMP-dep_synth/lig_dom"/>
</dbReference>
<feature type="domain" description="Carrier" evidence="6">
    <location>
        <begin position="523"/>
        <end position="598"/>
    </location>
</feature>
<dbReference type="PROSITE" id="PS00455">
    <property type="entry name" value="AMP_BINDING"/>
    <property type="match status" value="3"/>
</dbReference>
<accession>A0ABU7KUY4</accession>
<dbReference type="EMBL" id="JAUUCC010000061">
    <property type="protein sequence ID" value="MEE2053096.1"/>
    <property type="molecule type" value="Genomic_DNA"/>
</dbReference>
<dbReference type="InterPro" id="IPR020845">
    <property type="entry name" value="AMP-binding_CS"/>
</dbReference>
<dbReference type="PANTHER" id="PTHR45527:SF1">
    <property type="entry name" value="FATTY ACID SYNTHASE"/>
    <property type="match status" value="1"/>
</dbReference>
<dbReference type="NCBIfam" id="NF003417">
    <property type="entry name" value="PRK04813.1"/>
    <property type="match status" value="3"/>
</dbReference>
<dbReference type="Gene3D" id="3.40.50.980">
    <property type="match status" value="6"/>
</dbReference>
<dbReference type="Gene3D" id="3.30.559.30">
    <property type="entry name" value="Nonribosomal peptide synthetase, condensation domain"/>
    <property type="match status" value="3"/>
</dbReference>
<evidence type="ECO:0000256" key="4">
    <source>
        <dbReference type="ARBA" id="ARBA00022737"/>
    </source>
</evidence>
<dbReference type="NCBIfam" id="TIGR01720">
    <property type="entry name" value="NRPS-para261"/>
    <property type="match status" value="1"/>
</dbReference>
<dbReference type="PROSITE" id="PS00012">
    <property type="entry name" value="PHOSPHOPANTETHEINE"/>
    <property type="match status" value="3"/>
</dbReference>
<dbReference type="CDD" id="cd12117">
    <property type="entry name" value="A_NRPS_Srf_like"/>
    <property type="match status" value="3"/>
</dbReference>
<dbReference type="InterPro" id="IPR010071">
    <property type="entry name" value="AA_adenyl_dom"/>
</dbReference>
<dbReference type="Pfam" id="PF00668">
    <property type="entry name" value="Condensation"/>
    <property type="match status" value="3"/>
</dbReference>
<dbReference type="Gene3D" id="2.30.38.10">
    <property type="entry name" value="Luciferase, Domain 3"/>
    <property type="match status" value="3"/>
</dbReference>
<dbReference type="Proteomes" id="UP001348641">
    <property type="component" value="Unassembled WGS sequence"/>
</dbReference>
<dbReference type="Pfam" id="PF13193">
    <property type="entry name" value="AMP-binding_C"/>
    <property type="match status" value="3"/>
</dbReference>
<dbReference type="CDD" id="cd19534">
    <property type="entry name" value="E_NRPS"/>
    <property type="match status" value="1"/>
</dbReference>
<evidence type="ECO:0000256" key="5">
    <source>
        <dbReference type="ARBA" id="ARBA00023194"/>
    </source>
</evidence>
<evidence type="ECO:0000313" key="8">
    <source>
        <dbReference type="Proteomes" id="UP001348641"/>
    </source>
</evidence>
<dbReference type="InterPro" id="IPR023213">
    <property type="entry name" value="CAT-like_dom_sf"/>
</dbReference>
<dbReference type="InterPro" id="IPR009081">
    <property type="entry name" value="PP-bd_ACP"/>
</dbReference>
<dbReference type="InterPro" id="IPR006162">
    <property type="entry name" value="Ppantetheine_attach_site"/>
</dbReference>
<dbReference type="InterPro" id="IPR045851">
    <property type="entry name" value="AMP-bd_C_sf"/>
</dbReference>
<protein>
    <submittedName>
        <fullName evidence="7">Amino acid adenylation domain-containing protein</fullName>
    </submittedName>
</protein>
<dbReference type="InterPro" id="IPR025110">
    <property type="entry name" value="AMP-bd_C"/>
</dbReference>
<dbReference type="Gene3D" id="1.10.1200.10">
    <property type="entry name" value="ACP-like"/>
    <property type="match status" value="3"/>
</dbReference>